<name>A0A7X6DQS8_9BACT</name>
<dbReference type="InterPro" id="IPR025354">
    <property type="entry name" value="DUF4258"/>
</dbReference>
<proteinExistence type="predicted"/>
<evidence type="ECO:0000313" key="1">
    <source>
        <dbReference type="EMBL" id="NKE71671.1"/>
    </source>
</evidence>
<dbReference type="Proteomes" id="UP000534783">
    <property type="component" value="Unassembled WGS sequence"/>
</dbReference>
<protein>
    <submittedName>
        <fullName evidence="1">DUF4258 domain-containing protein</fullName>
    </submittedName>
</protein>
<dbReference type="Pfam" id="PF14076">
    <property type="entry name" value="DUF4258"/>
    <property type="match status" value="1"/>
</dbReference>
<organism evidence="1 2">
    <name type="scientific">Candidatus Manganitrophus noduliformans</name>
    <dbReference type="NCBI Taxonomy" id="2606439"/>
    <lineage>
        <taxon>Bacteria</taxon>
        <taxon>Pseudomonadati</taxon>
        <taxon>Nitrospirota</taxon>
        <taxon>Nitrospiria</taxon>
        <taxon>Candidatus Troglogloeales</taxon>
        <taxon>Candidatus Manganitrophaceae</taxon>
        <taxon>Candidatus Manganitrophus</taxon>
    </lineage>
</organism>
<evidence type="ECO:0000313" key="2">
    <source>
        <dbReference type="Proteomes" id="UP000534783"/>
    </source>
</evidence>
<dbReference type="RefSeq" id="WP_168060519.1">
    <property type="nucleotide sequence ID" value="NZ_VTOW01000002.1"/>
</dbReference>
<gene>
    <name evidence="1" type="ORF">MNODULE_13065</name>
</gene>
<comment type="caution">
    <text evidence="1">The sequence shown here is derived from an EMBL/GenBank/DDBJ whole genome shotgun (WGS) entry which is preliminary data.</text>
</comment>
<accession>A0A7X6DQS8</accession>
<dbReference type="EMBL" id="VTOW01000002">
    <property type="protein sequence ID" value="NKE71671.1"/>
    <property type="molecule type" value="Genomic_DNA"/>
</dbReference>
<dbReference type="AlphaFoldDB" id="A0A7X6DQS8"/>
<keyword evidence="2" id="KW-1185">Reference proteome</keyword>
<sequence length="94" mass="10970">MTTIQRIRQKVIDREYYLSSHAEDEMLDDRLGRDDVENAIQKGRVEKRFTKDQRGTRYRIGGPSKDGRPIHVICRFNEEGNLVIITTYALGEET</sequence>
<reference evidence="1 2" key="1">
    <citation type="journal article" date="2020" name="Nature">
        <title>Bacterial chemolithoautotrophy via manganese oxidation.</title>
        <authorList>
            <person name="Yu H."/>
            <person name="Leadbetter J.R."/>
        </authorList>
    </citation>
    <scope>NUCLEOTIDE SEQUENCE [LARGE SCALE GENOMIC DNA]</scope>
    <source>
        <strain evidence="1 2">Mn-1</strain>
    </source>
</reference>